<protein>
    <recommendedName>
        <fullName evidence="3">Roadblock/LAMTOR2 domain-containing protein</fullName>
    </recommendedName>
</protein>
<reference evidence="1 2" key="1">
    <citation type="submission" date="2021-02" db="EMBL/GenBank/DDBJ databases">
        <title>Complete genome of Desulfoluna sp. strain ASN36.</title>
        <authorList>
            <person name="Takahashi A."/>
            <person name="Kojima H."/>
            <person name="Fukui M."/>
        </authorList>
    </citation>
    <scope>NUCLEOTIDE SEQUENCE [LARGE SCALE GENOMIC DNA]</scope>
    <source>
        <strain evidence="1 2">ASN36</strain>
    </source>
</reference>
<gene>
    <name evidence="1" type="ORF">DSLASN_00280</name>
</gene>
<proteinExistence type="predicted"/>
<dbReference type="EMBL" id="AP024488">
    <property type="protein sequence ID" value="BCS94396.1"/>
    <property type="molecule type" value="Genomic_DNA"/>
</dbReference>
<sequence>MTEVKQERRTNRSTNQREALSNLLDYARLKGGFDHIFIVDDDGELVAYSNPMGDAATLAPMAWVLQKAAGTLPGPVSFEKAETVLIQVSEGKSLACHFIRGRFNGAILATVEGKMPSSTEKILAGTVESYLRILTKR</sequence>
<evidence type="ECO:0008006" key="3">
    <source>
        <dbReference type="Google" id="ProtNLM"/>
    </source>
</evidence>
<dbReference type="CDD" id="cd18773">
    <property type="entry name" value="PDC1_HK_sensor"/>
    <property type="match status" value="1"/>
</dbReference>
<dbReference type="RefSeq" id="WP_236890715.1">
    <property type="nucleotide sequence ID" value="NZ_AP024488.1"/>
</dbReference>
<dbReference type="Proteomes" id="UP001320148">
    <property type="component" value="Chromosome"/>
</dbReference>
<evidence type="ECO:0000313" key="2">
    <source>
        <dbReference type="Proteomes" id="UP001320148"/>
    </source>
</evidence>
<accession>A0ABM7PBC4</accession>
<organism evidence="1 2">
    <name type="scientific">Desulfoluna limicola</name>
    <dbReference type="NCBI Taxonomy" id="2810562"/>
    <lineage>
        <taxon>Bacteria</taxon>
        <taxon>Pseudomonadati</taxon>
        <taxon>Thermodesulfobacteriota</taxon>
        <taxon>Desulfobacteria</taxon>
        <taxon>Desulfobacterales</taxon>
        <taxon>Desulfolunaceae</taxon>
        <taxon>Desulfoluna</taxon>
    </lineage>
</organism>
<evidence type="ECO:0000313" key="1">
    <source>
        <dbReference type="EMBL" id="BCS94396.1"/>
    </source>
</evidence>
<name>A0ABM7PBC4_9BACT</name>
<keyword evidence="2" id="KW-1185">Reference proteome</keyword>